<dbReference type="InParanoid" id="A0A6P7GX16"/>
<feature type="compositionally biased region" description="Polar residues" evidence="1">
    <location>
        <begin position="139"/>
        <end position="153"/>
    </location>
</feature>
<evidence type="ECO:0000256" key="1">
    <source>
        <dbReference type="SAM" id="MobiDB-lite"/>
    </source>
</evidence>
<dbReference type="PANTHER" id="PTHR46704">
    <property type="entry name" value="CXC DOMAIN-CONTAINING PROTEIN-RELATED"/>
    <property type="match status" value="1"/>
</dbReference>
<feature type="region of interest" description="Disordered" evidence="1">
    <location>
        <begin position="1604"/>
        <end position="1627"/>
    </location>
</feature>
<accession>A0A6P7GX16</accession>
<evidence type="ECO:0000313" key="2">
    <source>
        <dbReference type="RefSeq" id="XP_028150612.1"/>
    </source>
</evidence>
<reference evidence="2" key="1">
    <citation type="submission" date="2025-08" db="UniProtKB">
        <authorList>
            <consortium name="RefSeq"/>
        </authorList>
    </citation>
    <scope>IDENTIFICATION</scope>
    <source>
        <tissue evidence="2">Whole insect</tissue>
    </source>
</reference>
<sequence length="1627" mass="185836">MRRQGEFNKFDCCLSTQLCEFNAVSFVCITIMSDVGVKCVFCGEETCEKFQKFTPKTLKKCITILEYRKVKPVQRSCSNAYATVEISNETSLNDSYYHSHCYKLFTAIRIPPDFQRQNGITPESAEKCDDTPEFAQGSPELSISSTSTVQTVRPTVEEASPSNNPEPNLEDCDGQLDADESVIDKDLLHSECFICKKSKKRRHGRSVPLAVNRFQTIEALKSAATEYSDIEMLEKISSFTDSSKIPYHKCCKDLYLREICKTEDSDFAKRRKASNTAYDLLCEILEEYVVRKNECIFFDHVKKEYHRLLIEQYKGLSESINDTSFSDRHLENKILETFPKKIKCIFAEKKKFLAPTSANIVACNDLFKAMSMKETIRLVGAQLREEILNSTTTKLPEDCTAEDLIKGECDYVPELLTCFLESFVLGDVSHLSQKKRDIKKNSNDLAIFSIGQDMIYAASSHKIKTSKHITLGLAVKSLCNSKRIINLLSKYGHCCSYTNLEELETELTFSTTNSSYICPEDILRRPDLNTAVAFDNFDRFVDTLNGKDTLHDTVGIIFQNIAQNEDTMPVIPSIDSEIEIVASNKTVHSNILESTLSTPRNRKRRAFEEVSFEMRPFTKKLKIATWNQLDISALNEDPTNVNTVKELDIMWMLSHKLNIPDIPMWVGYHSKILIDNSLVQKISYLTPINESPTKHSTVLKTLELSQEIAKECKAPYIQVTYDLAIARTSYCIQTQESPKFDNIFIHLGAFHIEMAFFKAIGTFIEECGLTNIMTESDLIAEGSVLGFITGKNYNRCKRLHSIMALSLQQFHFDSFLENTNVTIEESVIEYLTAFSQHKDNFPQVQHLETQNLLQLYDKYTAETLEGKHGKTAQFYAMYIDFINLYHIFIRSIRVGDLDLYFYTLGIIVCLFFYFNQQNYSRWLVFYLNQLQHINETHPGLREEIAKGSFGIRRTNKTFSRIPVDLTLEQTINGEAARRLTGIVNLTSSISARQRWARNHGVRTRIISHVLNRAGLSNCNEDLTADLHPDRLKKHQKQIKAFMHCIEQTTSPFSSSLDNDQLYNISTGQATTPEVANCLLRTVSSGMFLRDQFITECNVDPDRFHKVLKKNPVLTFASLKKKKSMKIGQKVHEVKLQRDLFGRLLALSLDTHVNLEKVLCFPITPVPLSLCHMDGSINKTAKSILIRELEKQVEEIVQPPQQLDCLIVDGFFFLNTFKQMPRSFGDLSKKILQSLVNTSANSIAIVFDRYFTPSIKDCEHTLRGYSDNNHFYIAGPQQIRTSDFSKDLKNIQFKEALVKFLIEHWAEQEMKSIIGNKTIFLNYDSCFVYKVINNEVSRIIDHELSCPDHEEADTKVVFFACQMKEASTVTIRTSDTDIVVIMLANMEHIKASVKIWVDLGVGNARRFIDISALSAQLGPLVSQALPALHALTGCDYNPAFYRRGKKRPFDILMGSATFQEAFANLGSEVHDIEESLPVMESFICHLYGLKKLADVNRARIEIFNKTYKVSDTSQPFSLNVRNYDACNLPPCQSELRQHLLRTKYIACLWRNAHYFSVSEMSPTNCGWKNVDGKLEPTWFIGNQLPEAYEDIVITPDILGDTLHLETRDDEESDRMETNFEDESSEDEE</sequence>
<feature type="region of interest" description="Disordered" evidence="1">
    <location>
        <begin position="125"/>
        <end position="171"/>
    </location>
</feature>
<gene>
    <name evidence="2" type="primary">LOC114343961</name>
</gene>
<feature type="compositionally biased region" description="Acidic residues" evidence="1">
    <location>
        <begin position="1606"/>
        <end position="1627"/>
    </location>
</feature>
<dbReference type="RefSeq" id="XP_028150612.1">
    <property type="nucleotide sequence ID" value="XM_028294811.1"/>
</dbReference>
<protein>
    <submittedName>
        <fullName evidence="2">Uncharacterized protein LOC114343961</fullName>
    </submittedName>
</protein>
<name>A0A6P7GX16_DIAVI</name>
<proteinExistence type="predicted"/>
<organism evidence="2">
    <name type="scientific">Diabrotica virgifera virgifera</name>
    <name type="common">western corn rootworm</name>
    <dbReference type="NCBI Taxonomy" id="50390"/>
    <lineage>
        <taxon>Eukaryota</taxon>
        <taxon>Metazoa</taxon>
        <taxon>Ecdysozoa</taxon>
        <taxon>Arthropoda</taxon>
        <taxon>Hexapoda</taxon>
        <taxon>Insecta</taxon>
        <taxon>Pterygota</taxon>
        <taxon>Neoptera</taxon>
        <taxon>Endopterygota</taxon>
        <taxon>Coleoptera</taxon>
        <taxon>Polyphaga</taxon>
        <taxon>Cucujiformia</taxon>
        <taxon>Chrysomeloidea</taxon>
        <taxon>Chrysomelidae</taxon>
        <taxon>Galerucinae</taxon>
        <taxon>Diabroticina</taxon>
        <taxon>Diabroticites</taxon>
        <taxon>Diabrotica</taxon>
    </lineage>
</organism>
<dbReference type="PANTHER" id="PTHR46704:SF9">
    <property type="entry name" value="BHLH DOMAIN-CONTAINING PROTEIN"/>
    <property type="match status" value="1"/>
</dbReference>